<feature type="domain" description="CHK kinase-like" evidence="1">
    <location>
        <begin position="8"/>
        <end position="205"/>
    </location>
</feature>
<dbReference type="AlphaFoldDB" id="A0AAN7V7L3"/>
<evidence type="ECO:0000259" key="1">
    <source>
        <dbReference type="SMART" id="SM00587"/>
    </source>
</evidence>
<accession>A0AAN7V7L3</accession>
<dbReference type="EMBL" id="JAVRBK010000006">
    <property type="protein sequence ID" value="KAK5642417.1"/>
    <property type="molecule type" value="Genomic_DNA"/>
</dbReference>
<dbReference type="Pfam" id="PF02958">
    <property type="entry name" value="EcKL"/>
    <property type="match status" value="1"/>
</dbReference>
<dbReference type="SMART" id="SM00587">
    <property type="entry name" value="CHK"/>
    <property type="match status" value="1"/>
</dbReference>
<dbReference type="Gene3D" id="3.90.1200.10">
    <property type="match status" value="1"/>
</dbReference>
<evidence type="ECO:0000313" key="2">
    <source>
        <dbReference type="EMBL" id="KAK5642417.1"/>
    </source>
</evidence>
<dbReference type="Proteomes" id="UP001329430">
    <property type="component" value="Chromosome 6"/>
</dbReference>
<organism evidence="2 3">
    <name type="scientific">Pyrocoelia pectoralis</name>
    <dbReference type="NCBI Taxonomy" id="417401"/>
    <lineage>
        <taxon>Eukaryota</taxon>
        <taxon>Metazoa</taxon>
        <taxon>Ecdysozoa</taxon>
        <taxon>Arthropoda</taxon>
        <taxon>Hexapoda</taxon>
        <taxon>Insecta</taxon>
        <taxon>Pterygota</taxon>
        <taxon>Neoptera</taxon>
        <taxon>Endopterygota</taxon>
        <taxon>Coleoptera</taxon>
        <taxon>Polyphaga</taxon>
        <taxon>Elateriformia</taxon>
        <taxon>Elateroidea</taxon>
        <taxon>Lampyridae</taxon>
        <taxon>Lampyrinae</taxon>
        <taxon>Pyrocoelia</taxon>
    </lineage>
</organism>
<comment type="caution">
    <text evidence="2">The sequence shown here is derived from an EMBL/GenBank/DDBJ whole genome shotgun (WGS) entry which is preliminary data.</text>
</comment>
<sequence length="286" mass="32718">MEEGMEALVMDDMSVKGFKVGSGIVLDYSHALLAIRELGKFHALSYAIRDQKPELLKEWISKSADSFYNSTLKNIGMKAIMDVGRVVLESYESSENRTESEVLESFLSRLPQFFELPSIGKADKYSVINHGDFQMRNMLFKYGDSSQPHHPTALCMIDWQLSRLASPALDILFFLSVCSDKNLREHHYDNLIQEYHKSFSSFLKQLGSDPNVLLPFEVLLHHLKEYGGFGLCNAMWLIPMAAQECDFSKCTNEDALLKEFPTSPQQQYVPIIRDIITDFIKYGYQL</sequence>
<proteinExistence type="predicted"/>
<dbReference type="PANTHER" id="PTHR11012:SF30">
    <property type="entry name" value="PROTEIN KINASE-LIKE DOMAIN-CONTAINING"/>
    <property type="match status" value="1"/>
</dbReference>
<dbReference type="InterPro" id="IPR015897">
    <property type="entry name" value="CHK_kinase-like"/>
</dbReference>
<gene>
    <name evidence="2" type="ORF">RI129_008584</name>
</gene>
<name>A0AAN7V7L3_9COLE</name>
<dbReference type="PANTHER" id="PTHR11012">
    <property type="entry name" value="PROTEIN KINASE-LIKE DOMAIN-CONTAINING"/>
    <property type="match status" value="1"/>
</dbReference>
<dbReference type="InterPro" id="IPR011009">
    <property type="entry name" value="Kinase-like_dom_sf"/>
</dbReference>
<reference evidence="2 3" key="1">
    <citation type="journal article" date="2024" name="Insects">
        <title>An Improved Chromosome-Level Genome Assembly of the Firefly Pyrocoelia pectoralis.</title>
        <authorList>
            <person name="Fu X."/>
            <person name="Meyer-Rochow V.B."/>
            <person name="Ballantyne L."/>
            <person name="Zhu X."/>
        </authorList>
    </citation>
    <scope>NUCLEOTIDE SEQUENCE [LARGE SCALE GENOMIC DNA]</scope>
    <source>
        <strain evidence="2">XCY_ONT2</strain>
    </source>
</reference>
<protein>
    <recommendedName>
        <fullName evidence="1">CHK kinase-like domain-containing protein</fullName>
    </recommendedName>
</protein>
<keyword evidence="3" id="KW-1185">Reference proteome</keyword>
<dbReference type="SUPFAM" id="SSF56112">
    <property type="entry name" value="Protein kinase-like (PK-like)"/>
    <property type="match status" value="1"/>
</dbReference>
<evidence type="ECO:0000313" key="3">
    <source>
        <dbReference type="Proteomes" id="UP001329430"/>
    </source>
</evidence>
<dbReference type="InterPro" id="IPR004119">
    <property type="entry name" value="EcKL"/>
</dbReference>